<reference evidence="3 4" key="1">
    <citation type="submission" date="2018-06" db="EMBL/GenBank/DDBJ databases">
        <title>Sphaerisporangium craniellae sp. nov., isolated from a marine sponge in the South China Sea.</title>
        <authorList>
            <person name="Li L."/>
        </authorList>
    </citation>
    <scope>NUCLEOTIDE SEQUENCE [LARGE SCALE GENOMIC DNA]</scope>
    <source>
        <strain evidence="3 4">LHW63015</strain>
    </source>
</reference>
<gene>
    <name evidence="3" type="ORF">DP939_40995</name>
</gene>
<dbReference type="Proteomes" id="UP000253303">
    <property type="component" value="Unassembled WGS sequence"/>
</dbReference>
<accession>A0A366LKY6</accession>
<dbReference type="GO" id="GO:0016746">
    <property type="term" value="F:acyltransferase activity"/>
    <property type="evidence" value="ECO:0007669"/>
    <property type="project" value="UniProtKB-KW"/>
</dbReference>
<dbReference type="AlphaFoldDB" id="A0A366LKY6"/>
<dbReference type="InterPro" id="IPR041273">
    <property type="entry name" value="NAT_N"/>
</dbReference>
<name>A0A366LKY6_9ACTN</name>
<evidence type="ECO:0000259" key="2">
    <source>
        <dbReference type="Pfam" id="PF18164"/>
    </source>
</evidence>
<organism evidence="3 4">
    <name type="scientific">Spongiactinospora rosea</name>
    <dbReference type="NCBI Taxonomy" id="2248750"/>
    <lineage>
        <taxon>Bacteria</taxon>
        <taxon>Bacillati</taxon>
        <taxon>Actinomycetota</taxon>
        <taxon>Actinomycetes</taxon>
        <taxon>Streptosporangiales</taxon>
        <taxon>Streptosporangiaceae</taxon>
        <taxon>Spongiactinospora</taxon>
    </lineage>
</organism>
<evidence type="ECO:0000313" key="3">
    <source>
        <dbReference type="EMBL" id="RBQ14340.1"/>
    </source>
</evidence>
<comment type="caution">
    <text evidence="3">The sequence shown here is derived from an EMBL/GenBank/DDBJ whole genome shotgun (WGS) entry which is preliminary data.</text>
</comment>
<keyword evidence="3" id="KW-0012">Acyltransferase</keyword>
<dbReference type="Pfam" id="PF18082">
    <property type="entry name" value="NAT_N"/>
    <property type="match status" value="1"/>
</dbReference>
<feature type="domain" description="GNAT-like C-terminal" evidence="2">
    <location>
        <begin position="146"/>
        <end position="303"/>
    </location>
</feature>
<keyword evidence="3" id="KW-0808">Transferase</keyword>
<dbReference type="Pfam" id="PF18164">
    <property type="entry name" value="GNAT_C"/>
    <property type="match status" value="1"/>
</dbReference>
<protein>
    <submittedName>
        <fullName evidence="3">Acyltransferase</fullName>
    </submittedName>
</protein>
<dbReference type="RefSeq" id="WP_113986237.1">
    <property type="nucleotide sequence ID" value="NZ_QMEY01000034.1"/>
</dbReference>
<proteinExistence type="predicted"/>
<dbReference type="Gene3D" id="3.40.630.120">
    <property type="match status" value="1"/>
</dbReference>
<dbReference type="EMBL" id="QMEY01000034">
    <property type="protein sequence ID" value="RBQ14340.1"/>
    <property type="molecule type" value="Genomic_DNA"/>
</dbReference>
<evidence type="ECO:0000259" key="1">
    <source>
        <dbReference type="Pfam" id="PF18082"/>
    </source>
</evidence>
<dbReference type="OrthoDB" id="3229305at2"/>
<evidence type="ECO:0000313" key="4">
    <source>
        <dbReference type="Proteomes" id="UP000253303"/>
    </source>
</evidence>
<dbReference type="InterPro" id="IPR041644">
    <property type="entry name" value="GNAT_C"/>
</dbReference>
<keyword evidence="4" id="KW-1185">Reference proteome</keyword>
<sequence length="306" mass="34325">MATSGTGVLPTADELPEVLLDLGVPHEDIGELVALRASLLKDPAALRSLEEGLPALVDGIGTLDRPFQLPEPPREPEALGRFFNLFVYLAALPYVLDYHQRHGIPRDISRRTLADLGRSVAAHRRWRGTGGLRYPRWLRFHFRGELYQLGRLQFQRARLGTRTGEGLAAAGLPYVPGDPCLTVHIPDFYGPLSPQACDHSMALARAFFPRHFPGERYRIALLHSWVLDRQLARYLPPGSNLIRFQDRFHTAYESAEPADTDPIAFVFGSADHPLDTLPRRTTLQRALTDHLRAGGHWYIGHGWCPL</sequence>
<feature type="domain" description="N-acyltransferase N-terminal" evidence="1">
    <location>
        <begin position="13"/>
        <end position="144"/>
    </location>
</feature>